<feature type="region of interest" description="Disordered" evidence="1">
    <location>
        <begin position="77"/>
        <end position="96"/>
    </location>
</feature>
<dbReference type="PANTHER" id="PTHR40758:SF1">
    <property type="entry name" value="CONSERVED PROTEIN"/>
    <property type="match status" value="1"/>
</dbReference>
<dbReference type="Proteomes" id="UP001500063">
    <property type="component" value="Unassembled WGS sequence"/>
</dbReference>
<dbReference type="EMBL" id="BAAABW010000026">
    <property type="protein sequence ID" value="GAA0368680.1"/>
    <property type="molecule type" value="Genomic_DNA"/>
</dbReference>
<evidence type="ECO:0000313" key="4">
    <source>
        <dbReference type="EMBL" id="GAA0368680.1"/>
    </source>
</evidence>
<sequence length="268" mass="28735">MDFLRHFHHEAAAFETALRGAADAPAPVVPTCPEWSLADLALHLGVVHRFVTAVIAHGAGAPPADVALSLDHPGLGIPAEHRDWPDPQRTPNTGPVPADLADWFAAGAAALEETLRTTDPAKTVWSWGADGTAAFWTRMQTIETAVHRWDAENALGAARPLPAELAADAVVQNFEVMAPARRARRHLPPAAGERLRFRRTDGGGDWTAHFDGTEVRLAEGEGAGADVELAGTASDLALFLWQRVPADRLDVTGDRGVLDRYFDLAPPL</sequence>
<dbReference type="InterPro" id="IPR017517">
    <property type="entry name" value="Maleyloyr_isom"/>
</dbReference>
<evidence type="ECO:0000313" key="5">
    <source>
        <dbReference type="Proteomes" id="UP001500063"/>
    </source>
</evidence>
<keyword evidence="4" id="KW-0413">Isomerase</keyword>
<dbReference type="InterPro" id="IPR024344">
    <property type="entry name" value="MDMPI_metal-binding"/>
</dbReference>
<proteinExistence type="predicted"/>
<dbReference type="Gene3D" id="1.20.120.450">
    <property type="entry name" value="dinb family like domain"/>
    <property type="match status" value="1"/>
</dbReference>
<dbReference type="SUPFAM" id="SSF109854">
    <property type="entry name" value="DinB/YfiT-like putative metalloenzymes"/>
    <property type="match status" value="1"/>
</dbReference>
<dbReference type="Pfam" id="PF11716">
    <property type="entry name" value="MDMPI_N"/>
    <property type="match status" value="1"/>
</dbReference>
<dbReference type="RefSeq" id="WP_344121629.1">
    <property type="nucleotide sequence ID" value="NZ_BAAABW010000026.1"/>
</dbReference>
<feature type="domain" description="Mycothiol-dependent maleylpyruvate isomerase metal-binding" evidence="3">
    <location>
        <begin position="5"/>
        <end position="151"/>
    </location>
</feature>
<protein>
    <submittedName>
        <fullName evidence="4">Maleylpyruvate isomerase family mycothiol-dependent enzyme</fullName>
    </submittedName>
</protein>
<gene>
    <name evidence="4" type="ORF">GCM10010319_53260</name>
</gene>
<evidence type="ECO:0000256" key="1">
    <source>
        <dbReference type="SAM" id="MobiDB-lite"/>
    </source>
</evidence>
<name>A0ABN0XNG2_9ACTN</name>
<keyword evidence="5" id="KW-1185">Reference proteome</keyword>
<accession>A0ABN0XNG2</accession>
<dbReference type="GO" id="GO:0016853">
    <property type="term" value="F:isomerase activity"/>
    <property type="evidence" value="ECO:0007669"/>
    <property type="project" value="UniProtKB-KW"/>
</dbReference>
<evidence type="ECO:0000259" key="3">
    <source>
        <dbReference type="Pfam" id="PF11716"/>
    </source>
</evidence>
<dbReference type="NCBIfam" id="TIGR03083">
    <property type="entry name" value="maleylpyruvate isomerase family mycothiol-dependent enzyme"/>
    <property type="match status" value="1"/>
</dbReference>
<dbReference type="InterPro" id="IPR010872">
    <property type="entry name" value="MDMPI_C-term_domain"/>
</dbReference>
<feature type="domain" description="MDMPI C-terminal" evidence="2">
    <location>
        <begin position="164"/>
        <end position="260"/>
    </location>
</feature>
<dbReference type="InterPro" id="IPR034660">
    <property type="entry name" value="DinB/YfiT-like"/>
</dbReference>
<comment type="caution">
    <text evidence="4">The sequence shown here is derived from an EMBL/GenBank/DDBJ whole genome shotgun (WGS) entry which is preliminary data.</text>
</comment>
<reference evidence="4 5" key="1">
    <citation type="journal article" date="2019" name="Int. J. Syst. Evol. Microbiol.">
        <title>The Global Catalogue of Microorganisms (GCM) 10K type strain sequencing project: providing services to taxonomists for standard genome sequencing and annotation.</title>
        <authorList>
            <consortium name="The Broad Institute Genomics Platform"/>
            <consortium name="The Broad Institute Genome Sequencing Center for Infectious Disease"/>
            <person name="Wu L."/>
            <person name="Ma J."/>
        </authorList>
    </citation>
    <scope>NUCLEOTIDE SEQUENCE [LARGE SCALE GENOMIC DNA]</scope>
    <source>
        <strain evidence="4 5">JCM 4565</strain>
    </source>
</reference>
<dbReference type="Pfam" id="PF07398">
    <property type="entry name" value="MDMPI_C"/>
    <property type="match status" value="1"/>
</dbReference>
<organism evidence="4 5">
    <name type="scientific">Streptomyces blastmyceticus</name>
    <dbReference type="NCBI Taxonomy" id="68180"/>
    <lineage>
        <taxon>Bacteria</taxon>
        <taxon>Bacillati</taxon>
        <taxon>Actinomycetota</taxon>
        <taxon>Actinomycetes</taxon>
        <taxon>Kitasatosporales</taxon>
        <taxon>Streptomycetaceae</taxon>
        <taxon>Streptomyces</taxon>
    </lineage>
</organism>
<evidence type="ECO:0000259" key="2">
    <source>
        <dbReference type="Pfam" id="PF07398"/>
    </source>
</evidence>
<dbReference type="PANTHER" id="PTHR40758">
    <property type="entry name" value="CONSERVED PROTEIN"/>
    <property type="match status" value="1"/>
</dbReference>